<dbReference type="Gene3D" id="3.30.710.10">
    <property type="entry name" value="Potassium Channel Kv1.1, Chain A"/>
    <property type="match status" value="1"/>
</dbReference>
<dbReference type="PANTHER" id="PTHR24410:SF23">
    <property type="entry name" value="BTB DOMAIN-CONTAINING PROTEIN-RELATED"/>
    <property type="match status" value="1"/>
</dbReference>
<dbReference type="Proteomes" id="UP000887568">
    <property type="component" value="Unplaced"/>
</dbReference>
<reference evidence="2" key="1">
    <citation type="submission" date="2022-11" db="UniProtKB">
        <authorList>
            <consortium name="EnsemblMetazoa"/>
        </authorList>
    </citation>
    <scope>IDENTIFICATION</scope>
</reference>
<dbReference type="EnsemblMetazoa" id="XM_038192349.1">
    <property type="protein sequence ID" value="XP_038048277.1"/>
    <property type="gene ID" value="LOC119722304"/>
</dbReference>
<dbReference type="SUPFAM" id="SSF54695">
    <property type="entry name" value="POZ domain"/>
    <property type="match status" value="1"/>
</dbReference>
<dbReference type="GeneID" id="119722304"/>
<name>A0A913Z954_PATMI</name>
<dbReference type="SMART" id="SM00225">
    <property type="entry name" value="BTB"/>
    <property type="match status" value="1"/>
</dbReference>
<sequence>MALFDNHLMRALLLRQHHYGHWLDLDGDTAAEILEPMQYLQYLHYNNVRNSRLEEDDDSSEDTDQEDDFNPATHLCQQLASYFNNSKFSDITLKVRGNTFRAHKLVLCTWSDAFQEMFVGSKRRTTSEGSITDEGASGEVQFEECTLAESEECSKVFGDFLKFMYTETVELTDNNVYPVFELAKKYKVQGLCDVCQEFLVEKVSYDKMAALKTLSKAEECGMTKLYRHCFSVLETNFEFLEQSCILDMSPSLFLKLLRSPNLVVSFELLALLLAFKWLTVKGKEERRRYTEEVISLIRFPHISPVSFKTISGKLLSCPKMYPSFKHLLQERIHRVYEWKLLASEEEFRQLPYHMRFAAFARNCVAMRYYISEPEENYKRLTLLDEKVRSRQGKSNEVTKTGLGVPSVWVIGVTANNVHQVEESDWLVDGVAFYDKTCERWGIRYHIKPSAEAHARHQHRDYRLVILTILPGSNCRRPKVHTSEGIVPPVGSSQTIMVKLPPRLMGLKEKPAHVTVRVSLFIKVKRSQMLNVRLFTPTELLQQKTFTHGIFGW</sequence>
<proteinExistence type="predicted"/>
<accession>A0A913Z954</accession>
<dbReference type="InterPro" id="IPR011705">
    <property type="entry name" value="BACK"/>
</dbReference>
<evidence type="ECO:0000313" key="2">
    <source>
        <dbReference type="EnsemblMetazoa" id="XP_038048277.1"/>
    </source>
</evidence>
<feature type="domain" description="BTB" evidence="1">
    <location>
        <begin position="89"/>
        <end position="173"/>
    </location>
</feature>
<protein>
    <recommendedName>
        <fullName evidence="1">BTB domain-containing protein</fullName>
    </recommendedName>
</protein>
<dbReference type="SMART" id="SM00875">
    <property type="entry name" value="BACK"/>
    <property type="match status" value="1"/>
</dbReference>
<evidence type="ECO:0000259" key="1">
    <source>
        <dbReference type="PROSITE" id="PS50097"/>
    </source>
</evidence>
<dbReference type="PROSITE" id="PS50097">
    <property type="entry name" value="BTB"/>
    <property type="match status" value="1"/>
</dbReference>
<dbReference type="Pfam" id="PF00651">
    <property type="entry name" value="BTB"/>
    <property type="match status" value="1"/>
</dbReference>
<dbReference type="InterPro" id="IPR000210">
    <property type="entry name" value="BTB/POZ_dom"/>
</dbReference>
<dbReference type="Gene3D" id="1.25.40.420">
    <property type="match status" value="1"/>
</dbReference>
<keyword evidence="3" id="KW-1185">Reference proteome</keyword>
<dbReference type="Pfam" id="PF07707">
    <property type="entry name" value="BACK"/>
    <property type="match status" value="1"/>
</dbReference>
<dbReference type="OrthoDB" id="6431796at2759"/>
<dbReference type="RefSeq" id="XP_038048277.1">
    <property type="nucleotide sequence ID" value="XM_038192349.1"/>
</dbReference>
<organism evidence="2 3">
    <name type="scientific">Patiria miniata</name>
    <name type="common">Bat star</name>
    <name type="synonym">Asterina miniata</name>
    <dbReference type="NCBI Taxonomy" id="46514"/>
    <lineage>
        <taxon>Eukaryota</taxon>
        <taxon>Metazoa</taxon>
        <taxon>Echinodermata</taxon>
        <taxon>Eleutherozoa</taxon>
        <taxon>Asterozoa</taxon>
        <taxon>Asteroidea</taxon>
        <taxon>Valvatacea</taxon>
        <taxon>Valvatida</taxon>
        <taxon>Asterinidae</taxon>
        <taxon>Patiria</taxon>
    </lineage>
</organism>
<dbReference type="PANTHER" id="PTHR24410">
    <property type="entry name" value="HL07962P-RELATED"/>
    <property type="match status" value="1"/>
</dbReference>
<dbReference type="InterPro" id="IPR011333">
    <property type="entry name" value="SKP1/BTB/POZ_sf"/>
</dbReference>
<evidence type="ECO:0000313" key="3">
    <source>
        <dbReference type="Proteomes" id="UP000887568"/>
    </source>
</evidence>
<dbReference type="AlphaFoldDB" id="A0A913Z954"/>
<dbReference type="InterPro" id="IPR051481">
    <property type="entry name" value="BTB-POZ/Galectin-3-binding"/>
</dbReference>